<feature type="chain" id="PRO_5037104638" evidence="1">
    <location>
        <begin position="20"/>
        <end position="659"/>
    </location>
</feature>
<evidence type="ECO:0000256" key="1">
    <source>
        <dbReference type="SAM" id="SignalP"/>
    </source>
</evidence>
<name>A0A930HNU0_9BACT</name>
<dbReference type="EMBL" id="JABZSJ010000089">
    <property type="protein sequence ID" value="MBF1385259.1"/>
    <property type="molecule type" value="Genomic_DNA"/>
</dbReference>
<comment type="caution">
    <text evidence="2">The sequence shown here is derived from an EMBL/GenBank/DDBJ whole genome shotgun (WGS) entry which is preliminary data.</text>
</comment>
<dbReference type="AlphaFoldDB" id="A0A930HNU0"/>
<evidence type="ECO:0000313" key="2">
    <source>
        <dbReference type="EMBL" id="MBF1385259.1"/>
    </source>
</evidence>
<keyword evidence="1" id="KW-0732">Signal</keyword>
<organism evidence="2 3">
    <name type="scientific">Prevotella aurantiaca</name>
    <dbReference type="NCBI Taxonomy" id="596085"/>
    <lineage>
        <taxon>Bacteria</taxon>
        <taxon>Pseudomonadati</taxon>
        <taxon>Bacteroidota</taxon>
        <taxon>Bacteroidia</taxon>
        <taxon>Bacteroidales</taxon>
        <taxon>Prevotellaceae</taxon>
        <taxon>Prevotella</taxon>
    </lineage>
</organism>
<reference evidence="2" key="1">
    <citation type="submission" date="2020-04" db="EMBL/GenBank/DDBJ databases">
        <title>Deep metagenomics examines the oral microbiome during advanced dental caries in children, revealing novel taxa and co-occurrences with host molecules.</title>
        <authorList>
            <person name="Baker J.L."/>
            <person name="Morton J.T."/>
            <person name="Dinis M."/>
            <person name="Alvarez R."/>
            <person name="Tran N.C."/>
            <person name="Knight R."/>
            <person name="Edlund A."/>
        </authorList>
    </citation>
    <scope>NUCLEOTIDE SEQUENCE</scope>
    <source>
        <strain evidence="2">JCVI_44_bin.5</strain>
    </source>
</reference>
<dbReference type="RefSeq" id="WP_273161215.1">
    <property type="nucleotide sequence ID" value="NZ_JABZSJ010000089.1"/>
</dbReference>
<dbReference type="PROSITE" id="PS51257">
    <property type="entry name" value="PROKAR_LIPOPROTEIN"/>
    <property type="match status" value="1"/>
</dbReference>
<protein>
    <submittedName>
        <fullName evidence="2">Uncharacterized protein</fullName>
    </submittedName>
</protein>
<dbReference type="Proteomes" id="UP000771736">
    <property type="component" value="Unassembled WGS sequence"/>
</dbReference>
<accession>A0A930HNU0</accession>
<gene>
    <name evidence="2" type="ORF">HXN26_10550</name>
</gene>
<sequence length="659" mass="72722">MKKNILKATTVAISLFAVAACSDTEDINGGVTEPQSYSYNVSLKVDNENAGDNANSAKAVSRTLGLDANNDVVSSWAANDKIFIYNLEDNEQSTESTYSMVTTQDAGGHTANFRGEVKSKNPIKQGDKLALFYPATALEDKQTVEQVDPNIVNEKDGEVDLNYHSSEIDGQKVKIKSTVSLNMNEQDGMLSTIDKKFDYNWGTATLAKTPATSNDIELTSTLQRKVTIWGMKFKDSNGNAITNIKSVKINGVLSYDVLNLKDGSFVGTTDEKEYNINVSIANSSELSKQGGYVWVAFIGENKSTEFTVTVYTPNKVYTKTATKIFNIGYDYRTNITVKDIIAEPYVEVNGTKWATGNFIHYKTGTQEYWGIAPAQWWISNYADAPTADNKVGTQAIKYDAANPGSQFWYIGTSSGKYTQNPNDLDLFRYGDIVDALTLTKALAYAGFTGIEISGKYYKGRLYPNINKTNDRSQATYGDIVKYWTEDGNHNYYYAYPNKTQLEALLNSTTFVPGYCYTDKGNKIYGAYISDKPYIGSSAKFPTGKKLWKYQDVTGLVLANKGLFLPIAGNREDGSSSLVYRYVGQGSEFHAIYWSDHGTATSTGTGLKFGSRSKKWATPQRQAASCIRPVYVGENISGKPVDAANFAPFNHIITTTARLY</sequence>
<feature type="signal peptide" evidence="1">
    <location>
        <begin position="1"/>
        <end position="19"/>
    </location>
</feature>
<proteinExistence type="predicted"/>
<evidence type="ECO:0000313" key="3">
    <source>
        <dbReference type="Proteomes" id="UP000771736"/>
    </source>
</evidence>